<dbReference type="Proteomes" id="UP000216885">
    <property type="component" value="Unassembled WGS sequence"/>
</dbReference>
<protein>
    <submittedName>
        <fullName evidence="1">Uncharacterized protein</fullName>
    </submittedName>
</protein>
<name>A0A261UUQ2_9BORD</name>
<organism evidence="1 2">
    <name type="scientific">Bordetella genomosp. 4</name>
    <dbReference type="NCBI Taxonomy" id="463044"/>
    <lineage>
        <taxon>Bacteria</taxon>
        <taxon>Pseudomonadati</taxon>
        <taxon>Pseudomonadota</taxon>
        <taxon>Betaproteobacteria</taxon>
        <taxon>Burkholderiales</taxon>
        <taxon>Alcaligenaceae</taxon>
        <taxon>Bordetella</taxon>
    </lineage>
</organism>
<evidence type="ECO:0000313" key="1">
    <source>
        <dbReference type="EMBL" id="OZI64633.1"/>
    </source>
</evidence>
<keyword evidence="2" id="KW-1185">Reference proteome</keyword>
<dbReference type="AlphaFoldDB" id="A0A261UUQ2"/>
<dbReference type="EMBL" id="NEVQ01000003">
    <property type="protein sequence ID" value="OZI64633.1"/>
    <property type="molecule type" value="Genomic_DNA"/>
</dbReference>
<sequence>MVDFVNLVSALSACVAAGAALRGLRLSQELQTRADAEKRGDALLAQASTALEVAYESLTKDLENGAPAQSRLNWLTSARHLLRYRKLKSHLQGTQQLICNEREEAWRLRFYLILEPLEKRYGYFDPPEGDSDLQRTIVPKSAAVVIAFSQWPDSVKDPLNEFPIEQIVAERESFVFRFPAFERQYLAAKNAENERQA</sequence>
<reference evidence="1 2" key="1">
    <citation type="submission" date="2017-05" db="EMBL/GenBank/DDBJ databases">
        <title>Complete and WGS of Bordetella genogroups.</title>
        <authorList>
            <person name="Spilker T."/>
            <person name="LiPuma J."/>
        </authorList>
    </citation>
    <scope>NUCLEOTIDE SEQUENCE [LARGE SCALE GENOMIC DNA]</scope>
    <source>
        <strain evidence="1 2">AU9919</strain>
    </source>
</reference>
<gene>
    <name evidence="1" type="ORF">CAL20_02990</name>
</gene>
<proteinExistence type="predicted"/>
<accession>A0A261UUQ2</accession>
<comment type="caution">
    <text evidence="1">The sequence shown here is derived from an EMBL/GenBank/DDBJ whole genome shotgun (WGS) entry which is preliminary data.</text>
</comment>
<dbReference type="RefSeq" id="WP_094837165.1">
    <property type="nucleotide sequence ID" value="NZ_NEVQ01000003.1"/>
</dbReference>
<evidence type="ECO:0000313" key="2">
    <source>
        <dbReference type="Proteomes" id="UP000216885"/>
    </source>
</evidence>